<evidence type="ECO:0000256" key="2">
    <source>
        <dbReference type="ARBA" id="ARBA00009704"/>
    </source>
</evidence>
<feature type="compositionally biased region" description="Low complexity" evidence="7">
    <location>
        <begin position="228"/>
        <end position="244"/>
    </location>
</feature>
<dbReference type="SUPFAM" id="SSF49417">
    <property type="entry name" value="p53-like transcription factors"/>
    <property type="match status" value="1"/>
</dbReference>
<evidence type="ECO:0000256" key="7">
    <source>
        <dbReference type="SAM" id="MobiDB-lite"/>
    </source>
</evidence>
<dbReference type="FunFam" id="2.60.40.1450:FF:000003">
    <property type="entry name" value="Related to J kappa-recombination signal binding protein"/>
    <property type="match status" value="1"/>
</dbReference>
<dbReference type="GeneID" id="88176965"/>
<name>A0A095C558_CRYD2</name>
<dbReference type="InterPro" id="IPR040159">
    <property type="entry name" value="CLS_fam"/>
</dbReference>
<dbReference type="EMBL" id="CP025760">
    <property type="protein sequence ID" value="KGB74904.1"/>
    <property type="molecule type" value="Genomic_DNA"/>
</dbReference>
<dbReference type="InterPro" id="IPR008967">
    <property type="entry name" value="p53-like_TF_DNA-bd_sf"/>
</dbReference>
<dbReference type="AlphaFoldDB" id="A0A095C558"/>
<feature type="compositionally biased region" description="Polar residues" evidence="7">
    <location>
        <begin position="1"/>
        <end position="15"/>
    </location>
</feature>
<evidence type="ECO:0000256" key="1">
    <source>
        <dbReference type="ARBA" id="ARBA00004123"/>
    </source>
</evidence>
<keyword evidence="6" id="KW-0539">Nucleus</keyword>
<feature type="region of interest" description="Disordered" evidence="7">
    <location>
        <begin position="730"/>
        <end position="846"/>
    </location>
</feature>
<feature type="compositionally biased region" description="Low complexity" evidence="7">
    <location>
        <begin position="767"/>
        <end position="779"/>
    </location>
</feature>
<evidence type="ECO:0000256" key="6">
    <source>
        <dbReference type="ARBA" id="ARBA00023242"/>
    </source>
</evidence>
<evidence type="ECO:0000256" key="3">
    <source>
        <dbReference type="ARBA" id="ARBA00023015"/>
    </source>
</evidence>
<dbReference type="KEGG" id="cdeu:CNBG_0742"/>
<dbReference type="PANTHER" id="PTHR10665">
    <property type="entry name" value="RECOMBINING BINDING PROTEIN SUPPRESSOR OF HAIRLESS"/>
    <property type="match status" value="1"/>
</dbReference>
<protein>
    <submittedName>
        <fullName evidence="10">Uncharacterized protein</fullName>
    </submittedName>
</protein>
<proteinExistence type="inferred from homology"/>
<dbReference type="Proteomes" id="UP000029445">
    <property type="component" value="Chromosome 2"/>
</dbReference>
<dbReference type="InterPro" id="IPR037095">
    <property type="entry name" value="RBP-J/Cbf11_DNA-bd_sf"/>
</dbReference>
<feature type="region of interest" description="Disordered" evidence="7">
    <location>
        <begin position="210"/>
        <end position="319"/>
    </location>
</feature>
<feature type="compositionally biased region" description="Polar residues" evidence="7">
    <location>
        <begin position="740"/>
        <end position="750"/>
    </location>
</feature>
<evidence type="ECO:0000256" key="4">
    <source>
        <dbReference type="ARBA" id="ARBA00023125"/>
    </source>
</evidence>
<feature type="compositionally biased region" description="Polar residues" evidence="7">
    <location>
        <begin position="780"/>
        <end position="793"/>
    </location>
</feature>
<dbReference type="InterPro" id="IPR036358">
    <property type="entry name" value="BTD_sf"/>
</dbReference>
<evidence type="ECO:0000259" key="9">
    <source>
        <dbReference type="SMART" id="SM01268"/>
    </source>
</evidence>
<dbReference type="GO" id="GO:0000978">
    <property type="term" value="F:RNA polymerase II cis-regulatory region sequence-specific DNA binding"/>
    <property type="evidence" value="ECO:0007669"/>
    <property type="project" value="InterPro"/>
</dbReference>
<feature type="compositionally biased region" description="Polar residues" evidence="7">
    <location>
        <begin position="301"/>
        <end position="319"/>
    </location>
</feature>
<evidence type="ECO:0000313" key="11">
    <source>
        <dbReference type="Proteomes" id="UP000029445"/>
    </source>
</evidence>
<keyword evidence="4" id="KW-0238">DNA-binding</keyword>
<dbReference type="VEuPathDB" id="FungiDB:CNBG_0742"/>
<dbReference type="SMART" id="SM01268">
    <property type="entry name" value="BTD"/>
    <property type="match status" value="1"/>
</dbReference>
<dbReference type="STRING" id="294750.A0A095C558"/>
<dbReference type="Gene3D" id="2.60.40.10">
    <property type="entry name" value="Immunoglobulins"/>
    <property type="match status" value="1"/>
</dbReference>
<dbReference type="InterPro" id="IPR015350">
    <property type="entry name" value="Beta-trefoil_DNA-bd_dom"/>
</dbReference>
<dbReference type="OMA" id="CPPRVVI"/>
<dbReference type="InterPro" id="IPR015351">
    <property type="entry name" value="RBP-J/Cbf11/Cbf12_DNA-bd"/>
</dbReference>
<feature type="region of interest" description="Disordered" evidence="7">
    <location>
        <begin position="1"/>
        <end position="21"/>
    </location>
</feature>
<dbReference type="Gene3D" id="2.60.40.1450">
    <property type="entry name" value="LAG1, DNA binding domain"/>
    <property type="match status" value="1"/>
</dbReference>
<dbReference type="Pfam" id="PF09271">
    <property type="entry name" value="LAG1-DNAbind"/>
    <property type="match status" value="1"/>
</dbReference>
<keyword evidence="5" id="KW-0804">Transcription</keyword>
<dbReference type="GO" id="GO:0001228">
    <property type="term" value="F:DNA-binding transcription activator activity, RNA polymerase II-specific"/>
    <property type="evidence" value="ECO:0007669"/>
    <property type="project" value="InterPro"/>
</dbReference>
<dbReference type="GO" id="GO:0005634">
    <property type="term" value="C:nucleus"/>
    <property type="evidence" value="ECO:0007669"/>
    <property type="project" value="UniProtKB-SubCell"/>
</dbReference>
<evidence type="ECO:0000313" key="10">
    <source>
        <dbReference type="EMBL" id="KGB74904.1"/>
    </source>
</evidence>
<feature type="compositionally biased region" description="Low complexity" evidence="7">
    <location>
        <begin position="269"/>
        <end position="279"/>
    </location>
</feature>
<keyword evidence="3" id="KW-0805">Transcription regulation</keyword>
<dbReference type="HOGENOM" id="CLU_008944_1_0_1"/>
<evidence type="ECO:0000256" key="5">
    <source>
        <dbReference type="ARBA" id="ARBA00023163"/>
    </source>
</evidence>
<reference evidence="10 11" key="1">
    <citation type="journal article" date="2011" name="MBio">
        <title>Genome variation in Cryptococcus gattii, an emerging pathogen of immunocompetent hosts.</title>
        <authorList>
            <person name="D'Souza C.A."/>
            <person name="Kronstad J.W."/>
            <person name="Taylor G."/>
            <person name="Warren R."/>
            <person name="Yuen M."/>
            <person name="Hu G."/>
            <person name="Jung W.H."/>
            <person name="Sham A."/>
            <person name="Kidd S.E."/>
            <person name="Tangen K."/>
            <person name="Lee N."/>
            <person name="Zeilmaker T."/>
            <person name="Sawkins J."/>
            <person name="McVicker G."/>
            <person name="Shah S."/>
            <person name="Gnerre S."/>
            <person name="Griggs A."/>
            <person name="Zeng Q."/>
            <person name="Bartlett K."/>
            <person name="Li W."/>
            <person name="Wang X."/>
            <person name="Heitman J."/>
            <person name="Stajich J.E."/>
            <person name="Fraser J.A."/>
            <person name="Meyer W."/>
            <person name="Carter D."/>
            <person name="Schein J."/>
            <person name="Krzywinski M."/>
            <person name="Kwon-Chung K.J."/>
            <person name="Varma A."/>
            <person name="Wang J."/>
            <person name="Brunham R."/>
            <person name="Fyfe M."/>
            <person name="Ouellette B.F."/>
            <person name="Siddiqui A."/>
            <person name="Marra M."/>
            <person name="Jones S."/>
            <person name="Holt R."/>
            <person name="Birren B.W."/>
            <person name="Galagan J.E."/>
            <person name="Cuomo C.A."/>
        </authorList>
    </citation>
    <scope>NUCLEOTIDE SEQUENCE [LARGE SCALE GENOMIC DNA]</scope>
    <source>
        <strain evidence="10 11">R265</strain>
    </source>
</reference>
<organism evidence="10 11">
    <name type="scientific">Cryptococcus deuterogattii (strain R265)</name>
    <name type="common">Cryptococcus gattii VGII (strain R265)</name>
    <dbReference type="NCBI Taxonomy" id="294750"/>
    <lineage>
        <taxon>Eukaryota</taxon>
        <taxon>Fungi</taxon>
        <taxon>Dikarya</taxon>
        <taxon>Basidiomycota</taxon>
        <taxon>Agaricomycotina</taxon>
        <taxon>Tremellomycetes</taxon>
        <taxon>Tremellales</taxon>
        <taxon>Cryptococcaceae</taxon>
        <taxon>Cryptococcus</taxon>
        <taxon>Cryptococcus gattii species complex</taxon>
    </lineage>
</organism>
<gene>
    <name evidence="10" type="ORF">CNBG_0742</name>
</gene>
<dbReference type="SMART" id="SM01267">
    <property type="entry name" value="LAG1_DNAbind"/>
    <property type="match status" value="1"/>
</dbReference>
<reference evidence="10 11" key="2">
    <citation type="journal article" date="2018" name="Proc. Natl. Acad. Sci.">
        <title>RNAi is a critical determinant of centromere evolution in closely related fungi.</title>
        <authorList>
            <person name="Yadav V."/>
            <person name="Sun S."/>
            <person name="Billmyre R.B."/>
            <person name="Thimmappa B.C."/>
            <person name="Shea T."/>
            <person name="Lintner R."/>
            <person name="Bakkeren G."/>
            <person name="Cuomo C.A."/>
            <person name="Heitman J."/>
            <person name="Sanyal K."/>
        </authorList>
    </citation>
    <scope>NUCLEOTIDE SEQUENCE [LARGE SCALE GENOMIC DNA]</scope>
    <source>
        <strain evidence="10 11">R265</strain>
    </source>
</reference>
<dbReference type="RefSeq" id="XP_062880881.1">
    <property type="nucleotide sequence ID" value="XM_063024811.1"/>
</dbReference>
<dbReference type="InterPro" id="IPR013783">
    <property type="entry name" value="Ig-like_fold"/>
</dbReference>
<feature type="domain" description="Beta-trefoil DNA-binding" evidence="9">
    <location>
        <begin position="515"/>
        <end position="804"/>
    </location>
</feature>
<dbReference type="OrthoDB" id="5600360at2759"/>
<feature type="region of interest" description="Disordered" evidence="7">
    <location>
        <begin position="92"/>
        <end position="121"/>
    </location>
</feature>
<dbReference type="Gene3D" id="2.80.10.50">
    <property type="match status" value="1"/>
</dbReference>
<dbReference type="SUPFAM" id="SSF110217">
    <property type="entry name" value="DNA-binding protein LAG-1 (CSL)"/>
    <property type="match status" value="1"/>
</dbReference>
<sequence length="1015" mass="110677">MSYQWNHNYDTSTSHQEQEPVYQDNDKQNFGFAPMQGQGMLDLMGIPQPMFFPGVQAEFNNGRTAASVTGGYQSSMPPPPQYQYRPALALDTTGGYLGPQPQTSSSYSELPPGLRTDLGSNTDSDLVTPNSYPSAGVQYTPYSNDFMTSLSVSAGMVNPGQSGGSIEQPQPMLGTYNSTIMPQYGFYPIPHPEMQQTQQPVEQSVQLGTISPSELGQRQPLKPTKSFSDLMMGSRASSSSSLASQDVPDGWNGNALEDWTRPLSRALPSSGTSVSTSTSNRPLPAAADISSLPDHTKRPSFASSPLRNPSFSPLSPSASDGDSIIKQYIRAPNRLAFGERKIIVMSPKVGQKSYGTEKRFLVPHPQAILIGSGWWAKSPDGCPLSPLQPPRINISLTGEQAVKDSIISWTDLNGKNMDEKASTQGIKIDDQPFTGSVAGKNLHISDNDPKRKEVRALVTVKAPLNKHAGPNGWGSAKGTLSDVTNDDVFGVFESKDIKIISKPSKKRSTAKSGELTISHGTTVALFNRIKSQTTSTRYLSVVPDFTRTLGSDGRPVTGAKAPQYASDKGALRGFTADASFWESFIIWLVDPSLPPGPSNHQAPNPDWPRPPSNIIPLNTISHSIRYNSTIVLQSLRTGVISPTLVVRRIETDSDAVGMDGHVHEVPAMPPGELASDLVSQLQKVAFEIYSPDTMNRLQRESKYGGSWLSCYQDEVREHAIKAERKWAVLQAPPGSKPGSRPNSLPNTPQQRFGVLPMTPHTNNMNLPSTPSSPVSSSSSLDYFNYQSQRSSGHNHPLLSPGSVETGLPSTDGGPIRRQRTSSMGKGPLSRPLHRKRLSTDSTGSNSYEYMPSLSSAMSSAEQPMQPQRMFWTMDVGDSCVWSIISVEQASYTFFTPPISNFEQFEPVAPFPVANRLLPANLSAEVPSKYAHQYTSTVNMPLVTIYGKHFAKNVDGRAKHVMYYGDEPARHNEVRCAEVMVASEPELSTKSDRKKPIFLVREDGKVIIPTSLHYPL</sequence>
<accession>A0A095C558</accession>
<evidence type="ECO:0000259" key="8">
    <source>
        <dbReference type="SMART" id="SM01267"/>
    </source>
</evidence>
<comment type="similarity">
    <text evidence="2">Belongs to the Su(H) family.</text>
</comment>
<feature type="domain" description="RBP-J/Cbf11/Cbf12 DNA binding" evidence="8">
    <location>
        <begin position="341"/>
        <end position="514"/>
    </location>
</feature>
<comment type="subcellular location">
    <subcellularLocation>
        <location evidence="1">Nucleus</location>
    </subcellularLocation>
</comment>
<keyword evidence="11" id="KW-1185">Reference proteome</keyword>